<evidence type="ECO:0000259" key="1">
    <source>
        <dbReference type="Pfam" id="PF03358"/>
    </source>
</evidence>
<dbReference type="RefSeq" id="WP_075104842.1">
    <property type="nucleotide sequence ID" value="NZ_MSJM01000004.1"/>
</dbReference>
<dbReference type="Pfam" id="PF03358">
    <property type="entry name" value="FMN_red"/>
    <property type="match status" value="1"/>
</dbReference>
<proteinExistence type="predicted"/>
<gene>
    <name evidence="2" type="ORF">BU202_05800</name>
</gene>
<dbReference type="SUPFAM" id="SSF52218">
    <property type="entry name" value="Flavoproteins"/>
    <property type="match status" value="1"/>
</dbReference>
<accession>A0A1Q8E858</accession>
<evidence type="ECO:0000313" key="2">
    <source>
        <dbReference type="EMBL" id="OLF47971.1"/>
    </source>
</evidence>
<dbReference type="OrthoDB" id="9812295at2"/>
<dbReference type="GO" id="GO:0005829">
    <property type="term" value="C:cytosol"/>
    <property type="evidence" value="ECO:0007669"/>
    <property type="project" value="TreeGrafter"/>
</dbReference>
<dbReference type="InterPro" id="IPR029039">
    <property type="entry name" value="Flavoprotein-like_sf"/>
</dbReference>
<evidence type="ECO:0000313" key="3">
    <source>
        <dbReference type="Proteomes" id="UP000186890"/>
    </source>
</evidence>
<dbReference type="PANTHER" id="PTHR30543:SF21">
    <property type="entry name" value="NAD(P)H-DEPENDENT FMN REDUCTASE LOT6"/>
    <property type="match status" value="1"/>
</dbReference>
<protein>
    <submittedName>
        <fullName evidence="2">NADPH-dependent FMN reductase</fullName>
    </submittedName>
</protein>
<dbReference type="Gene3D" id="3.40.50.360">
    <property type="match status" value="1"/>
</dbReference>
<dbReference type="Proteomes" id="UP000186890">
    <property type="component" value="Unassembled WGS sequence"/>
</dbReference>
<feature type="domain" description="NADPH-dependent FMN reductase-like" evidence="1">
    <location>
        <begin position="3"/>
        <end position="143"/>
    </location>
</feature>
<sequence length="181" mass="19517">MANVLFLVGSLRDGSFNHQMAKQAEELLKGKANVTYLDYSQVPVFNQDLETPVLPAVAAAREAVDQADAIWIFSPVYNYGIPGPVKNILDWLSRALDLSNPKGPSILQDKLITVSAAANGGHEPLFAAYHALLPFIRTQVVGDFTASPINPEAWATGQFVLSEETATQLEKQAAALLAAIQ</sequence>
<organism evidence="2 3">
    <name type="scientific">Streptococcus cuniculi</name>
    <dbReference type="NCBI Taxonomy" id="1432788"/>
    <lineage>
        <taxon>Bacteria</taxon>
        <taxon>Bacillati</taxon>
        <taxon>Bacillota</taxon>
        <taxon>Bacilli</taxon>
        <taxon>Lactobacillales</taxon>
        <taxon>Streptococcaceae</taxon>
        <taxon>Streptococcus</taxon>
    </lineage>
</organism>
<comment type="caution">
    <text evidence="2">The sequence shown here is derived from an EMBL/GenBank/DDBJ whole genome shotgun (WGS) entry which is preliminary data.</text>
</comment>
<keyword evidence="3" id="KW-1185">Reference proteome</keyword>
<dbReference type="InterPro" id="IPR050712">
    <property type="entry name" value="NAD(P)H-dep_reductase"/>
</dbReference>
<dbReference type="InterPro" id="IPR005025">
    <property type="entry name" value="FMN_Rdtase-like_dom"/>
</dbReference>
<reference evidence="3" key="1">
    <citation type="submission" date="2016-12" db="EMBL/GenBank/DDBJ databases">
        <authorList>
            <person name="Gulvik C.A."/>
        </authorList>
    </citation>
    <scope>NUCLEOTIDE SEQUENCE [LARGE SCALE GENOMIC DNA]</scope>
    <source>
        <strain evidence="3">NED12-00049-6B</strain>
    </source>
</reference>
<dbReference type="GO" id="GO:0016491">
    <property type="term" value="F:oxidoreductase activity"/>
    <property type="evidence" value="ECO:0007669"/>
    <property type="project" value="InterPro"/>
</dbReference>
<dbReference type="GO" id="GO:0010181">
    <property type="term" value="F:FMN binding"/>
    <property type="evidence" value="ECO:0007669"/>
    <property type="project" value="TreeGrafter"/>
</dbReference>
<dbReference type="EMBL" id="MSJM01000004">
    <property type="protein sequence ID" value="OLF47971.1"/>
    <property type="molecule type" value="Genomic_DNA"/>
</dbReference>
<dbReference type="PANTHER" id="PTHR30543">
    <property type="entry name" value="CHROMATE REDUCTASE"/>
    <property type="match status" value="1"/>
</dbReference>
<dbReference type="AlphaFoldDB" id="A0A1Q8E858"/>
<name>A0A1Q8E858_9STRE</name>